<dbReference type="Pfam" id="PF13302">
    <property type="entry name" value="Acetyltransf_3"/>
    <property type="match status" value="1"/>
</dbReference>
<dbReference type="OrthoDB" id="3533156at2"/>
<sequence>MSDARRLTERLVLEPIAPRHVDELVGLHRDPAVARWYGDLDRAEVTAFAAARESGWRTAGVGKWIAYHRDTGALVGRGGLSRLAVAAAMTRQIAATVPGGDDWAEHRLEVGWVLAGAHHGHGYATELGRCALDVAFAELGAGAVVSFTEEHNRASRAVMERLGMRHVGTVTGRGFRADRDGIHDDAPFALYLSRSPNRSVSRTVSRRPRG</sequence>
<dbReference type="EMBL" id="LT629791">
    <property type="protein sequence ID" value="SDU73767.1"/>
    <property type="molecule type" value="Genomic_DNA"/>
</dbReference>
<gene>
    <name evidence="2" type="ORF">SAMN04488563_4604</name>
</gene>
<evidence type="ECO:0000259" key="1">
    <source>
        <dbReference type="PROSITE" id="PS51186"/>
    </source>
</evidence>
<dbReference type="AlphaFoldDB" id="A0A1H2KYA9"/>
<keyword evidence="2" id="KW-0808">Transferase</keyword>
<dbReference type="InterPro" id="IPR016181">
    <property type="entry name" value="Acyl_CoA_acyltransferase"/>
</dbReference>
<feature type="domain" description="N-acetyltransferase" evidence="1">
    <location>
        <begin position="11"/>
        <end position="197"/>
    </location>
</feature>
<evidence type="ECO:0000313" key="2">
    <source>
        <dbReference type="EMBL" id="SDU73767.1"/>
    </source>
</evidence>
<proteinExistence type="predicted"/>
<reference evidence="3" key="1">
    <citation type="submission" date="2016-10" db="EMBL/GenBank/DDBJ databases">
        <authorList>
            <person name="Varghese N."/>
            <person name="Submissions S."/>
        </authorList>
    </citation>
    <scope>NUCLEOTIDE SEQUENCE [LARGE SCALE GENOMIC DNA]</scope>
    <source>
        <strain evidence="3">DSM 45079</strain>
    </source>
</reference>
<dbReference type="Gene3D" id="3.40.630.30">
    <property type="match status" value="1"/>
</dbReference>
<protein>
    <submittedName>
        <fullName evidence="2">Protein N-acetyltransferase, RimJ/RimL family</fullName>
    </submittedName>
</protein>
<dbReference type="STRING" id="419479.SAMN04488563_4604"/>
<dbReference type="GO" id="GO:0016747">
    <property type="term" value="F:acyltransferase activity, transferring groups other than amino-acyl groups"/>
    <property type="evidence" value="ECO:0007669"/>
    <property type="project" value="InterPro"/>
</dbReference>
<keyword evidence="3" id="KW-1185">Reference proteome</keyword>
<evidence type="ECO:0000313" key="3">
    <source>
        <dbReference type="Proteomes" id="UP000182977"/>
    </source>
</evidence>
<dbReference type="InterPro" id="IPR051531">
    <property type="entry name" value="N-acetyltransferase"/>
</dbReference>
<dbReference type="RefSeq" id="WP_052762663.1">
    <property type="nucleotide sequence ID" value="NZ_LBMC01000018.1"/>
</dbReference>
<dbReference type="InterPro" id="IPR000182">
    <property type="entry name" value="GNAT_dom"/>
</dbReference>
<dbReference type="PROSITE" id="PS51186">
    <property type="entry name" value="GNAT"/>
    <property type="match status" value="1"/>
</dbReference>
<dbReference type="PANTHER" id="PTHR43792:SF1">
    <property type="entry name" value="N-ACETYLTRANSFERASE DOMAIN-CONTAINING PROTEIN"/>
    <property type="match status" value="1"/>
</dbReference>
<accession>A0A1H2KYA9</accession>
<dbReference type="Proteomes" id="UP000182977">
    <property type="component" value="Chromosome I"/>
</dbReference>
<dbReference type="SUPFAM" id="SSF55729">
    <property type="entry name" value="Acyl-CoA N-acyltransferases (Nat)"/>
    <property type="match status" value="1"/>
</dbReference>
<dbReference type="PANTHER" id="PTHR43792">
    <property type="entry name" value="GNAT FAMILY, PUTATIVE (AFU_ORTHOLOGUE AFUA_3G00765)-RELATED-RELATED"/>
    <property type="match status" value="1"/>
</dbReference>
<organism evidence="2 3">
    <name type="scientific">Jiangella alkaliphila</name>
    <dbReference type="NCBI Taxonomy" id="419479"/>
    <lineage>
        <taxon>Bacteria</taxon>
        <taxon>Bacillati</taxon>
        <taxon>Actinomycetota</taxon>
        <taxon>Actinomycetes</taxon>
        <taxon>Jiangellales</taxon>
        <taxon>Jiangellaceae</taxon>
        <taxon>Jiangella</taxon>
    </lineage>
</organism>
<name>A0A1H2KYA9_9ACTN</name>